<proteinExistence type="predicted"/>
<gene>
    <name evidence="1" type="ORF">LCGC14_0382250</name>
</gene>
<sequence length="148" mass="16417">MTYTSGMIRKLLADYQRRAQGARMRAPEDRLGTRPPPLDEAPWANTSCLWSDIEQAMRSLPFQHAMILWDVVCKGESSSRNGKRYSWRESVGDWWGITPGDVNKIVDGALEEMCAFLNVDTVNEISRGISRAGGGPDATRVDNSLVAG</sequence>
<comment type="caution">
    <text evidence="1">The sequence shown here is derived from an EMBL/GenBank/DDBJ whole genome shotgun (WGS) entry which is preliminary data.</text>
</comment>
<organism evidence="1">
    <name type="scientific">marine sediment metagenome</name>
    <dbReference type="NCBI Taxonomy" id="412755"/>
    <lineage>
        <taxon>unclassified sequences</taxon>
        <taxon>metagenomes</taxon>
        <taxon>ecological metagenomes</taxon>
    </lineage>
</organism>
<protein>
    <submittedName>
        <fullName evidence="1">Uncharacterized protein</fullName>
    </submittedName>
</protein>
<dbReference type="AlphaFoldDB" id="A0A0F9VP11"/>
<accession>A0A0F9VP11</accession>
<name>A0A0F9VP11_9ZZZZ</name>
<reference evidence="1" key="1">
    <citation type="journal article" date="2015" name="Nature">
        <title>Complex archaea that bridge the gap between prokaryotes and eukaryotes.</title>
        <authorList>
            <person name="Spang A."/>
            <person name="Saw J.H."/>
            <person name="Jorgensen S.L."/>
            <person name="Zaremba-Niedzwiedzka K."/>
            <person name="Martijn J."/>
            <person name="Lind A.E."/>
            <person name="van Eijk R."/>
            <person name="Schleper C."/>
            <person name="Guy L."/>
            <person name="Ettema T.J."/>
        </authorList>
    </citation>
    <scope>NUCLEOTIDE SEQUENCE</scope>
</reference>
<dbReference type="EMBL" id="LAZR01000313">
    <property type="protein sequence ID" value="KKN75226.1"/>
    <property type="molecule type" value="Genomic_DNA"/>
</dbReference>
<evidence type="ECO:0000313" key="1">
    <source>
        <dbReference type="EMBL" id="KKN75226.1"/>
    </source>
</evidence>